<dbReference type="EMBL" id="HG002070">
    <property type="protein sequence ID" value="CDF39735.1"/>
    <property type="molecule type" value="Genomic_DNA"/>
</dbReference>
<feature type="compositionally biased region" description="Low complexity" evidence="1">
    <location>
        <begin position="1587"/>
        <end position="1601"/>
    </location>
</feature>
<feature type="compositionally biased region" description="Low complexity" evidence="1">
    <location>
        <begin position="1608"/>
        <end position="1618"/>
    </location>
</feature>
<dbReference type="KEGG" id="ccp:CHC_T00006778001"/>
<evidence type="ECO:0000313" key="3">
    <source>
        <dbReference type="Proteomes" id="UP000012073"/>
    </source>
</evidence>
<organism evidence="2 3">
    <name type="scientific">Chondrus crispus</name>
    <name type="common">Carrageen Irish moss</name>
    <name type="synonym">Polymorpha crispa</name>
    <dbReference type="NCBI Taxonomy" id="2769"/>
    <lineage>
        <taxon>Eukaryota</taxon>
        <taxon>Rhodophyta</taxon>
        <taxon>Florideophyceae</taxon>
        <taxon>Rhodymeniophycidae</taxon>
        <taxon>Gigartinales</taxon>
        <taxon>Gigartinaceae</taxon>
        <taxon>Chondrus</taxon>
    </lineage>
</organism>
<feature type="region of interest" description="Disordered" evidence="1">
    <location>
        <begin position="1295"/>
        <end position="1730"/>
    </location>
</feature>
<proteinExistence type="predicted"/>
<accession>R7QQS1</accession>
<sequence length="1795" mass="195718">MLEGLLTALVRFLSESKSPAVKMASAKMIEFVSEQLGCAIARHMSAILNQVLRSYPTCVTFGARERAAAASFSYDSMEDCFERLIDICCRLFPLTEHSVLQNLFDNTLIPIFLDGFHESEYLCYDVDAEEAADELMTTAVAQSLRVIYLVLNILGSDARVPMSLNTRILNMLVVENGNPRTPLLLRRTALHTWDAISKSLRQSALGNTVKAFVDHIKALRDYIPKLLADFPRPDFEYAASEDDAEGEGDEENGVVREASAVEVVKEEYLVPENSKVLTELMKKRKRRVEIVDRHTLGRLLTLIYEICSALMTSDEEEERYLDVTISLQQTLATAIADLLFSSLIDVSFHEAAASGNGPQDSNNLYEFGDINTQLKVVGEVLEELFESYWAAVSLLPTSVAEDVVKSAPIRAVLGWCASRMVHSAAPKGMLKLLCVAVRGLQHESNRAMYKLPAVPPSPHEVTFIALHRAHMTWFPQSAYEEAFDLMDILNESVAEDLMAKDLAQLIQGLGDQAEKFQARTETSLELMASIVSSSVPKRPDLAMSSLRALVDPSLGKQRIANGFPRSNRANTGSFGRRIQLTSSTPKADPMSNSLYIHVVLASCFDEFDSLGRAARRRGGPSYMGEKIDAFVEHVALTVRCLHACARARTHREYIGAVLGDIFGTCLAMQDHGDGRVRLAGFEIFAASLDVLFLAQKAMVLVPAPPNNSASEASILGAASGAQGAAAIGENSNGVMELSSCGPEKEVTPVLSRTPSEGYDSNGILQPTVTRRDTEKEDGREANDSEDLDTTRERKMQQIFADGGSCAFQSEDLPSSQLAFEERGWQMLCSFVNSSLGIAKYVDFVVQRACLEYLKGCMLNALRGRSTGASVIGFEHIGQMWDAVNRLIGSPWRTLNALALWVIIAILNVAIYSTTMARGRGAARQRGAQLNEFLIGQVFPRAEALLKSGIRETRVWGMRLLEAYLRARDLNSNVAQNVPNLPGRVLRCLDNLKHDWDEDVRQRSQSLLEIHFSSNTKKSNNSFTQQASHFMSMKRYQNDDSYENANSTGLELWFPPLPKQMPASQMDVYCRTLEAFANAEIEGGEEYDLIGSLEEKEETEDVYEGEYEDEEDGYEYGEAESDESEEVEVNPEQQGEEDVTERDDDSQLVEQGDSEPGPPLQEGISSSFGSDGFGGSEGNADEDLDGSDEPLQNAESAPGINQSANPILDMGDAQECSKGEHQEGEDVEDEDDVDDHEFSALESQSPASSAEPPALGQGDDDFGPDVVQLKEGCVEDEDGEEDDEVVDVTDEEDVLVDLDTVQSPARRNSFASDAPKRHRSRPNLPRLGLPGSNLNPDLDEGVQVLRRKGSFTSRPSAVLSLGEGDAPKLARRRSHDLSVMNAAGEPYALDDETVSPRSTGSPRSAGRRGNRSSAALLRAAERSALSSRATDGGQYRQLDSGDSDGKEKEARSEKEPGDFGLVGTPRIVRRRSLKTLAIGPDEYAKQSGSEHGRMGKDQEKDAAVGSAFLGLSPKGNRMPRGVKLDEDIDEATDSRRPPSQSPTTDGGRGKAGESGQKGWRGNRRSLPRAPAFVKGGGLQRRMSGGLSGPDSRPSDSSGSDGPASGGSGSLSSPSLSGGSRNKPLRLRGNANRPPRPVGLSLDLNSAERRADRSHRFSKREPAKHARGDDDDGFDADLLGDLDPSLELEMDDEFANPMRVGTPTAEALKGRNSLADDAPTSGSRRHGSNRSLLNSLHYKGLLDQISPTQVEDEPVSGGWSEPISKGSGKSGLVSSRREFWAAADKKDDSSRDEPTSS</sequence>
<feature type="compositionally biased region" description="Basic and acidic residues" evidence="1">
    <location>
        <begin position="1481"/>
        <end position="1501"/>
    </location>
</feature>
<feature type="region of interest" description="Disordered" evidence="1">
    <location>
        <begin position="745"/>
        <end position="791"/>
    </location>
</feature>
<feature type="compositionally biased region" description="Acidic residues" evidence="1">
    <location>
        <begin position="1094"/>
        <end position="1146"/>
    </location>
</feature>
<feature type="compositionally biased region" description="Polar residues" evidence="1">
    <location>
        <begin position="1192"/>
        <end position="1204"/>
    </location>
</feature>
<feature type="compositionally biased region" description="Basic and acidic residues" evidence="1">
    <location>
        <begin position="1214"/>
        <end position="1223"/>
    </location>
</feature>
<feature type="compositionally biased region" description="Low complexity" evidence="1">
    <location>
        <begin position="1410"/>
        <end position="1428"/>
    </location>
</feature>
<feature type="compositionally biased region" description="Acidic residues" evidence="1">
    <location>
        <begin position="1224"/>
        <end position="1234"/>
    </location>
</feature>
<protein>
    <submittedName>
        <fullName evidence="2">Uncharacterized protein</fullName>
    </submittedName>
</protein>
<feature type="compositionally biased region" description="Basic and acidic residues" evidence="1">
    <location>
        <begin position="1442"/>
        <end position="1456"/>
    </location>
</feature>
<evidence type="ECO:0000256" key="1">
    <source>
        <dbReference type="SAM" id="MobiDB-lite"/>
    </source>
</evidence>
<name>R7QQS1_CHOCR</name>
<keyword evidence="3" id="KW-1185">Reference proteome</keyword>
<feature type="compositionally biased region" description="Basic and acidic residues" evidence="1">
    <location>
        <begin position="769"/>
        <end position="791"/>
    </location>
</feature>
<dbReference type="Proteomes" id="UP000012073">
    <property type="component" value="Unassembled WGS sequence"/>
</dbReference>
<feature type="compositionally biased region" description="Low complexity" evidence="1">
    <location>
        <begin position="1239"/>
        <end position="1254"/>
    </location>
</feature>
<feature type="compositionally biased region" description="Basic and acidic residues" evidence="1">
    <location>
        <begin position="1644"/>
        <end position="1666"/>
    </location>
</feature>
<gene>
    <name evidence="2" type="ORF">CHC_T00006778001</name>
</gene>
<dbReference type="Gramene" id="CDF39735">
    <property type="protein sequence ID" value="CDF39735"/>
    <property type="gene ID" value="CHC_T00006778001"/>
</dbReference>
<feature type="compositionally biased region" description="Acidic residues" evidence="1">
    <location>
        <begin position="1667"/>
        <end position="1692"/>
    </location>
</feature>
<feature type="region of interest" description="Disordered" evidence="1">
    <location>
        <begin position="1093"/>
        <end position="1265"/>
    </location>
</feature>
<dbReference type="SUPFAM" id="SSF48371">
    <property type="entry name" value="ARM repeat"/>
    <property type="match status" value="1"/>
</dbReference>
<evidence type="ECO:0000313" key="2">
    <source>
        <dbReference type="EMBL" id="CDF39735.1"/>
    </source>
</evidence>
<feature type="compositionally biased region" description="Polar residues" evidence="1">
    <location>
        <begin position="1301"/>
        <end position="1310"/>
    </location>
</feature>
<feature type="compositionally biased region" description="Acidic residues" evidence="1">
    <location>
        <begin position="1178"/>
        <end position="1187"/>
    </location>
</feature>
<feature type="region of interest" description="Disordered" evidence="1">
    <location>
        <begin position="1742"/>
        <end position="1774"/>
    </location>
</feature>
<dbReference type="GeneID" id="17317756"/>
<reference evidence="3" key="1">
    <citation type="journal article" date="2013" name="Proc. Natl. Acad. Sci. U.S.A.">
        <title>Genome structure and metabolic features in the red seaweed Chondrus crispus shed light on evolution of the Archaeplastida.</title>
        <authorList>
            <person name="Collen J."/>
            <person name="Porcel B."/>
            <person name="Carre W."/>
            <person name="Ball S.G."/>
            <person name="Chaparro C."/>
            <person name="Tonon T."/>
            <person name="Barbeyron T."/>
            <person name="Michel G."/>
            <person name="Noel B."/>
            <person name="Valentin K."/>
            <person name="Elias M."/>
            <person name="Artiguenave F."/>
            <person name="Arun A."/>
            <person name="Aury J.M."/>
            <person name="Barbosa-Neto J.F."/>
            <person name="Bothwell J.H."/>
            <person name="Bouget F.Y."/>
            <person name="Brillet L."/>
            <person name="Cabello-Hurtado F."/>
            <person name="Capella-Gutierrez S."/>
            <person name="Charrier B."/>
            <person name="Cladiere L."/>
            <person name="Cock J.M."/>
            <person name="Coelho S.M."/>
            <person name="Colleoni C."/>
            <person name="Czjzek M."/>
            <person name="Da Silva C."/>
            <person name="Delage L."/>
            <person name="Denoeud F."/>
            <person name="Deschamps P."/>
            <person name="Dittami S.M."/>
            <person name="Gabaldon T."/>
            <person name="Gachon C.M."/>
            <person name="Groisillier A."/>
            <person name="Herve C."/>
            <person name="Jabbari K."/>
            <person name="Katinka M."/>
            <person name="Kloareg B."/>
            <person name="Kowalczyk N."/>
            <person name="Labadie K."/>
            <person name="Leblanc C."/>
            <person name="Lopez P.J."/>
            <person name="McLachlan D.H."/>
            <person name="Meslet-Cladiere L."/>
            <person name="Moustafa A."/>
            <person name="Nehr Z."/>
            <person name="Nyvall Collen P."/>
            <person name="Panaud O."/>
            <person name="Partensky F."/>
            <person name="Poulain J."/>
            <person name="Rensing S.A."/>
            <person name="Rousvoal S."/>
            <person name="Samson G."/>
            <person name="Symeonidi A."/>
            <person name="Weissenbach J."/>
            <person name="Zambounis A."/>
            <person name="Wincker P."/>
            <person name="Boyen C."/>
        </authorList>
    </citation>
    <scope>NUCLEOTIDE SEQUENCE [LARGE SCALE GENOMIC DNA]</scope>
    <source>
        <strain evidence="3">cv. Stackhouse</strain>
    </source>
</reference>
<dbReference type="RefSeq" id="XP_005710029.1">
    <property type="nucleotide sequence ID" value="XM_005709972.1"/>
</dbReference>
<dbReference type="InterPro" id="IPR016024">
    <property type="entry name" value="ARM-type_fold"/>
</dbReference>
<dbReference type="OrthoDB" id="10952at2759"/>